<protein>
    <submittedName>
        <fullName evidence="10">KRAB</fullName>
    </submittedName>
</protein>
<evidence type="ECO:0000256" key="6">
    <source>
        <dbReference type="ARBA" id="ARBA00023242"/>
    </source>
</evidence>
<dbReference type="InterPro" id="IPR036236">
    <property type="entry name" value="Znf_C2H2_sf"/>
</dbReference>
<comment type="subcellular location">
    <subcellularLocation>
        <location evidence="1">Nucleus</location>
    </subcellularLocation>
</comment>
<dbReference type="Gene3D" id="3.30.160.60">
    <property type="entry name" value="Classic Zinc Finger"/>
    <property type="match status" value="2"/>
</dbReference>
<dbReference type="AlphaFoldDB" id="A0A8S3SB46"/>
<dbReference type="PROSITE" id="PS00028">
    <property type="entry name" value="ZINC_FINGER_C2H2_1"/>
    <property type="match status" value="2"/>
</dbReference>
<dbReference type="PROSITE" id="PS50157">
    <property type="entry name" value="ZINC_FINGER_C2H2_2"/>
    <property type="match status" value="3"/>
</dbReference>
<reference evidence="10" key="1">
    <citation type="submission" date="2021-03" db="EMBL/GenBank/DDBJ databases">
        <authorList>
            <person name="Bekaert M."/>
        </authorList>
    </citation>
    <scope>NUCLEOTIDE SEQUENCE</scope>
</reference>
<dbReference type="PANTHER" id="PTHR24394">
    <property type="entry name" value="ZINC FINGER PROTEIN"/>
    <property type="match status" value="1"/>
</dbReference>
<feature type="domain" description="C2H2-type" evidence="9">
    <location>
        <begin position="166"/>
        <end position="188"/>
    </location>
</feature>
<evidence type="ECO:0000256" key="1">
    <source>
        <dbReference type="ARBA" id="ARBA00004123"/>
    </source>
</evidence>
<dbReference type="Proteomes" id="UP000683360">
    <property type="component" value="Unassembled WGS sequence"/>
</dbReference>
<name>A0A8S3SB46_MYTED</name>
<keyword evidence="11" id="KW-1185">Reference proteome</keyword>
<organism evidence="10 11">
    <name type="scientific">Mytilus edulis</name>
    <name type="common">Blue mussel</name>
    <dbReference type="NCBI Taxonomy" id="6550"/>
    <lineage>
        <taxon>Eukaryota</taxon>
        <taxon>Metazoa</taxon>
        <taxon>Spiralia</taxon>
        <taxon>Lophotrochozoa</taxon>
        <taxon>Mollusca</taxon>
        <taxon>Bivalvia</taxon>
        <taxon>Autobranchia</taxon>
        <taxon>Pteriomorphia</taxon>
        <taxon>Mytilida</taxon>
        <taxon>Mytiloidea</taxon>
        <taxon>Mytilidae</taxon>
        <taxon>Mytilinae</taxon>
        <taxon>Mytilus</taxon>
    </lineage>
</organism>
<keyword evidence="5" id="KW-0862">Zinc</keyword>
<sequence length="246" mass="28309">MLMESLLKDLEDEDDQLGQMQETSTLSVIGEAISMSVDVDGNDSDDTGDEPLPCSSTPVHSRPEPQEVLKPMPRYPNSEHQGCSKCDRLAVTVENLQKHILDQNNNMYQLHLRLYQMEQYQYNSQSHNTQNQNGQSYICQTNNQTSNVQANEMQRMCAVHGEEKTFACEQCDKRFSIMADLTRHLKIHEEHPVKFKCTVCGLEFKKAHDCGDHEASHRGDKQHRCTCGKAYIHQTNLYRHKRKCNH</sequence>
<evidence type="ECO:0000256" key="4">
    <source>
        <dbReference type="ARBA" id="ARBA00022771"/>
    </source>
</evidence>
<dbReference type="GO" id="GO:0000981">
    <property type="term" value="F:DNA-binding transcription factor activity, RNA polymerase II-specific"/>
    <property type="evidence" value="ECO:0007669"/>
    <property type="project" value="TreeGrafter"/>
</dbReference>
<feature type="region of interest" description="Disordered" evidence="8">
    <location>
        <begin position="36"/>
        <end position="69"/>
    </location>
</feature>
<keyword evidence="3" id="KW-0677">Repeat</keyword>
<evidence type="ECO:0000259" key="9">
    <source>
        <dbReference type="PROSITE" id="PS50157"/>
    </source>
</evidence>
<keyword evidence="4 7" id="KW-0863">Zinc-finger</keyword>
<dbReference type="GO" id="GO:0005634">
    <property type="term" value="C:nucleus"/>
    <property type="evidence" value="ECO:0007669"/>
    <property type="project" value="UniProtKB-SubCell"/>
</dbReference>
<evidence type="ECO:0000256" key="8">
    <source>
        <dbReference type="SAM" id="MobiDB-lite"/>
    </source>
</evidence>
<evidence type="ECO:0000256" key="3">
    <source>
        <dbReference type="ARBA" id="ARBA00022737"/>
    </source>
</evidence>
<evidence type="ECO:0000256" key="2">
    <source>
        <dbReference type="ARBA" id="ARBA00022723"/>
    </source>
</evidence>
<evidence type="ECO:0000313" key="10">
    <source>
        <dbReference type="EMBL" id="CAG2216374.1"/>
    </source>
</evidence>
<evidence type="ECO:0000313" key="11">
    <source>
        <dbReference type="Proteomes" id="UP000683360"/>
    </source>
</evidence>
<accession>A0A8S3SB46</accession>
<proteinExistence type="predicted"/>
<feature type="domain" description="C2H2-type" evidence="9">
    <location>
        <begin position="223"/>
        <end position="246"/>
    </location>
</feature>
<comment type="caution">
    <text evidence="10">The sequence shown here is derived from an EMBL/GenBank/DDBJ whole genome shotgun (WGS) entry which is preliminary data.</text>
</comment>
<feature type="domain" description="C2H2-type" evidence="9">
    <location>
        <begin position="195"/>
        <end position="222"/>
    </location>
</feature>
<evidence type="ECO:0000256" key="5">
    <source>
        <dbReference type="ARBA" id="ARBA00022833"/>
    </source>
</evidence>
<dbReference type="OrthoDB" id="6147588at2759"/>
<dbReference type="FunFam" id="3.30.160.60:FF:000100">
    <property type="entry name" value="Zinc finger 45-like"/>
    <property type="match status" value="1"/>
</dbReference>
<dbReference type="InterPro" id="IPR013087">
    <property type="entry name" value="Znf_C2H2_type"/>
</dbReference>
<dbReference type="Pfam" id="PF00096">
    <property type="entry name" value="zf-C2H2"/>
    <property type="match status" value="1"/>
</dbReference>
<feature type="compositionally biased region" description="Acidic residues" evidence="8">
    <location>
        <begin position="40"/>
        <end position="49"/>
    </location>
</feature>
<dbReference type="SUPFAM" id="SSF57667">
    <property type="entry name" value="beta-beta-alpha zinc fingers"/>
    <property type="match status" value="2"/>
</dbReference>
<dbReference type="EMBL" id="CAJPWZ010001481">
    <property type="protein sequence ID" value="CAG2216374.1"/>
    <property type="molecule type" value="Genomic_DNA"/>
</dbReference>
<keyword evidence="6" id="KW-0539">Nucleus</keyword>
<keyword evidence="2" id="KW-0479">Metal-binding</keyword>
<evidence type="ECO:0000256" key="7">
    <source>
        <dbReference type="PROSITE-ProRule" id="PRU00042"/>
    </source>
</evidence>
<dbReference type="PANTHER" id="PTHR24394:SF29">
    <property type="entry name" value="MYONEURIN"/>
    <property type="match status" value="1"/>
</dbReference>
<dbReference type="SMART" id="SM00355">
    <property type="entry name" value="ZnF_C2H2"/>
    <property type="match status" value="3"/>
</dbReference>
<gene>
    <name evidence="10" type="ORF">MEDL_30110</name>
</gene>
<dbReference type="GO" id="GO:0008270">
    <property type="term" value="F:zinc ion binding"/>
    <property type="evidence" value="ECO:0007669"/>
    <property type="project" value="UniProtKB-KW"/>
</dbReference>